<dbReference type="SMART" id="SM00091">
    <property type="entry name" value="PAS"/>
    <property type="match status" value="1"/>
</dbReference>
<dbReference type="CDD" id="cd12915">
    <property type="entry name" value="PDC2_DGC_like"/>
    <property type="match status" value="1"/>
</dbReference>
<dbReference type="Gene3D" id="3.30.565.10">
    <property type="entry name" value="Histidine kinase-like ATPase, C-terminal domain"/>
    <property type="match status" value="1"/>
</dbReference>
<keyword evidence="4" id="KW-0597">Phosphoprotein</keyword>
<dbReference type="EMBL" id="JALAZD010000001">
    <property type="protein sequence ID" value="MCI0127287.1"/>
    <property type="molecule type" value="Genomic_DNA"/>
</dbReference>
<feature type="domain" description="PAS" evidence="14">
    <location>
        <begin position="301"/>
        <end position="370"/>
    </location>
</feature>
<evidence type="ECO:0000256" key="6">
    <source>
        <dbReference type="ARBA" id="ARBA00022643"/>
    </source>
</evidence>
<keyword evidence="10" id="KW-0418">Kinase</keyword>
<dbReference type="Pfam" id="PF22588">
    <property type="entry name" value="dCache_1_like"/>
    <property type="match status" value="1"/>
</dbReference>
<dbReference type="EC" id="2.7.13.3" evidence="2"/>
<dbReference type="PROSITE" id="PS50112">
    <property type="entry name" value="PAS"/>
    <property type="match status" value="1"/>
</dbReference>
<evidence type="ECO:0000256" key="12">
    <source>
        <dbReference type="ARBA" id="ARBA00023026"/>
    </source>
</evidence>
<keyword evidence="5" id="KW-0285">Flavoprotein</keyword>
<feature type="domain" description="PAC" evidence="15">
    <location>
        <begin position="373"/>
        <end position="425"/>
    </location>
</feature>
<evidence type="ECO:0000256" key="9">
    <source>
        <dbReference type="ARBA" id="ARBA00022741"/>
    </source>
</evidence>
<keyword evidence="17" id="KW-1185">Reference proteome</keyword>
<evidence type="ECO:0000256" key="8">
    <source>
        <dbReference type="ARBA" id="ARBA00022737"/>
    </source>
</evidence>
<keyword evidence="7" id="KW-0808">Transferase</keyword>
<dbReference type="GO" id="GO:0004673">
    <property type="term" value="F:protein histidine kinase activity"/>
    <property type="evidence" value="ECO:0007669"/>
    <property type="project" value="UniProtKB-EC"/>
</dbReference>
<dbReference type="Pfam" id="PF07536">
    <property type="entry name" value="HWE_HK"/>
    <property type="match status" value="1"/>
</dbReference>
<evidence type="ECO:0000256" key="3">
    <source>
        <dbReference type="ARBA" id="ARBA00021740"/>
    </source>
</evidence>
<dbReference type="InterPro" id="IPR000700">
    <property type="entry name" value="PAS-assoc_C"/>
</dbReference>
<evidence type="ECO:0000259" key="14">
    <source>
        <dbReference type="PROSITE" id="PS50112"/>
    </source>
</evidence>
<dbReference type="SMART" id="SM00911">
    <property type="entry name" value="HWE_HK"/>
    <property type="match status" value="1"/>
</dbReference>
<organism evidence="16 17">
    <name type="scientific">Paradevosia shaoguanensis</name>
    <dbReference type="NCBI Taxonomy" id="1335043"/>
    <lineage>
        <taxon>Bacteria</taxon>
        <taxon>Pseudomonadati</taxon>
        <taxon>Pseudomonadota</taxon>
        <taxon>Alphaproteobacteria</taxon>
        <taxon>Hyphomicrobiales</taxon>
        <taxon>Devosiaceae</taxon>
        <taxon>Paradevosia</taxon>
    </lineage>
</organism>
<dbReference type="CDD" id="cd00130">
    <property type="entry name" value="PAS"/>
    <property type="match status" value="1"/>
</dbReference>
<keyword evidence="13" id="KW-0812">Transmembrane</keyword>
<dbReference type="NCBIfam" id="TIGR00229">
    <property type="entry name" value="sensory_box"/>
    <property type="match status" value="1"/>
</dbReference>
<evidence type="ECO:0000256" key="11">
    <source>
        <dbReference type="ARBA" id="ARBA00022840"/>
    </source>
</evidence>
<keyword evidence="6" id="KW-0288">FMN</keyword>
<dbReference type="GO" id="GO:0006355">
    <property type="term" value="P:regulation of DNA-templated transcription"/>
    <property type="evidence" value="ECO:0007669"/>
    <property type="project" value="InterPro"/>
</dbReference>
<dbReference type="RefSeq" id="WP_281735866.1">
    <property type="nucleotide sequence ID" value="NZ_JAKETQ010000001.1"/>
</dbReference>
<keyword evidence="9" id="KW-0547">Nucleotide-binding</keyword>
<keyword evidence="13" id="KW-1133">Transmembrane helix</keyword>
<dbReference type="Proteomes" id="UP001156140">
    <property type="component" value="Unassembled WGS sequence"/>
</dbReference>
<gene>
    <name evidence="16" type="ORF">ML536_10670</name>
</gene>
<evidence type="ECO:0000313" key="17">
    <source>
        <dbReference type="Proteomes" id="UP001156140"/>
    </source>
</evidence>
<feature type="transmembrane region" description="Helical" evidence="13">
    <location>
        <begin position="263"/>
        <end position="288"/>
    </location>
</feature>
<evidence type="ECO:0000256" key="1">
    <source>
        <dbReference type="ARBA" id="ARBA00000085"/>
    </source>
</evidence>
<dbReference type="Gene3D" id="3.30.450.20">
    <property type="entry name" value="PAS domain"/>
    <property type="match status" value="3"/>
</dbReference>
<keyword evidence="13" id="KW-0472">Membrane</keyword>
<dbReference type="SUPFAM" id="SSF55785">
    <property type="entry name" value="PYP-like sensor domain (PAS domain)"/>
    <property type="match status" value="1"/>
</dbReference>
<dbReference type="InterPro" id="IPR035965">
    <property type="entry name" value="PAS-like_dom_sf"/>
</dbReference>
<name>A0AA41UBL5_9HYPH</name>
<dbReference type="PROSITE" id="PS50113">
    <property type="entry name" value="PAC"/>
    <property type="match status" value="1"/>
</dbReference>
<dbReference type="GO" id="GO:0005524">
    <property type="term" value="F:ATP binding"/>
    <property type="evidence" value="ECO:0007669"/>
    <property type="project" value="UniProtKB-KW"/>
</dbReference>
<comment type="caution">
    <text evidence="16">The sequence shown here is derived from an EMBL/GenBank/DDBJ whole genome shotgun (WGS) entry which is preliminary data.</text>
</comment>
<comment type="catalytic activity">
    <reaction evidence="1">
        <text>ATP + protein L-histidine = ADP + protein N-phospho-L-histidine.</text>
        <dbReference type="EC" id="2.7.13.3"/>
    </reaction>
</comment>
<evidence type="ECO:0000259" key="15">
    <source>
        <dbReference type="PROSITE" id="PS50113"/>
    </source>
</evidence>
<proteinExistence type="predicted"/>
<dbReference type="InterPro" id="IPR011102">
    <property type="entry name" value="Sig_transdc_His_kinase_HWE"/>
</dbReference>
<evidence type="ECO:0000256" key="4">
    <source>
        <dbReference type="ARBA" id="ARBA00022553"/>
    </source>
</evidence>
<dbReference type="InterPro" id="IPR036890">
    <property type="entry name" value="HATPase_C_sf"/>
</dbReference>
<evidence type="ECO:0000256" key="10">
    <source>
        <dbReference type="ARBA" id="ARBA00022777"/>
    </source>
</evidence>
<dbReference type="InterPro" id="IPR000014">
    <property type="entry name" value="PAS"/>
</dbReference>
<keyword evidence="12" id="KW-0843">Virulence</keyword>
<dbReference type="PANTHER" id="PTHR41523">
    <property type="entry name" value="TWO-COMPONENT SYSTEM SENSOR PROTEIN"/>
    <property type="match status" value="1"/>
</dbReference>
<evidence type="ECO:0000256" key="5">
    <source>
        <dbReference type="ARBA" id="ARBA00022630"/>
    </source>
</evidence>
<sequence>MVAVALLVMLIALFAGAGVYLYWQRYNDTLHNIENRAQASSQLVAVNAQWVIETARQSLRRIDEVLGAEMVVTSDKVGALREAVTSLPQNVQIFVLDAVGNVRYADDPAMTLGGAASTDYFSRLQAGNEWYISPLLIGADKQQFFVVGKRIARDGQFVGVAVVSIPASLMAQIWASLQLGPNSTTSLATDEGDVVTRFPAPEGSVDLRQSPLFTTYLPKAAQGTYVSTSVADGVERIVGYHRVEGTNLVAIAAIALAPAMRDFWSGLTGAAFFATPVLLALLVAAAWIGRLLQQQREAEEVSQRLAAIVESSDDAILSKDLNGVIETWNAGAERLFGYAAEEAVGQPVTMLIPEDRLHEEPTILSKIRRGERVDHHETIRRRKDGTMVDVSLSISPVYGPYGVIGASKIARDITQHRRQEEQMQMLLREMNHRIKNLFTLAGSIVAISARSATSPTDLAQSVSRRMMALSNAHALTMSSIGKDGPGTTFHTLLKTIFAPYASEEGVPVVFNGDDFELGPKAVTHMALLMHEFATNSAKYGALSVSAGRVEISSTECGDDLEIVWRELGGPAAEEPRSEGFGSLIGRATAMQMGGAIERKWGEEGLTITVKLARAALGQ</sequence>
<keyword evidence="11" id="KW-0067">ATP-binding</keyword>
<dbReference type="CDD" id="cd12914">
    <property type="entry name" value="PDC1_DGC_like"/>
    <property type="match status" value="1"/>
</dbReference>
<protein>
    <recommendedName>
        <fullName evidence="3">Blue-light-activated histidine kinase</fullName>
        <ecNumber evidence="2">2.7.13.3</ecNumber>
    </recommendedName>
</protein>
<accession>A0AA41UBL5</accession>
<evidence type="ECO:0000256" key="7">
    <source>
        <dbReference type="ARBA" id="ARBA00022679"/>
    </source>
</evidence>
<keyword evidence="8" id="KW-0677">Repeat</keyword>
<dbReference type="AlphaFoldDB" id="A0AA41UBL5"/>
<evidence type="ECO:0000256" key="2">
    <source>
        <dbReference type="ARBA" id="ARBA00012438"/>
    </source>
</evidence>
<dbReference type="PANTHER" id="PTHR41523:SF8">
    <property type="entry name" value="ETHYLENE RESPONSE SENSOR PROTEIN"/>
    <property type="match status" value="1"/>
</dbReference>
<dbReference type="InterPro" id="IPR013767">
    <property type="entry name" value="PAS_fold"/>
</dbReference>
<reference evidence="16" key="1">
    <citation type="submission" date="2022-03" db="EMBL/GenBank/DDBJ databases">
        <title>The complete genome sequence of a Methyloterrigena soli.</title>
        <authorList>
            <person name="Zi Z."/>
        </authorList>
    </citation>
    <scope>NUCLEOTIDE SEQUENCE</scope>
    <source>
        <strain evidence="16">M48</strain>
    </source>
</reference>
<dbReference type="InterPro" id="IPR054327">
    <property type="entry name" value="His-kinase-like_sensor"/>
</dbReference>
<evidence type="ECO:0000256" key="13">
    <source>
        <dbReference type="SAM" id="Phobius"/>
    </source>
</evidence>
<dbReference type="Pfam" id="PF00989">
    <property type="entry name" value="PAS"/>
    <property type="match status" value="1"/>
</dbReference>
<evidence type="ECO:0000313" key="16">
    <source>
        <dbReference type="EMBL" id="MCI0127287.1"/>
    </source>
</evidence>